<evidence type="ECO:0000256" key="1">
    <source>
        <dbReference type="ARBA" id="ARBA00007613"/>
    </source>
</evidence>
<evidence type="ECO:0000313" key="2">
    <source>
        <dbReference type="EMBL" id="QDU18189.1"/>
    </source>
</evidence>
<dbReference type="AlphaFoldDB" id="A0A517XL12"/>
<organism evidence="2 3">
    <name type="scientific">Urbifossiella limnaea</name>
    <dbReference type="NCBI Taxonomy" id="2528023"/>
    <lineage>
        <taxon>Bacteria</taxon>
        <taxon>Pseudomonadati</taxon>
        <taxon>Planctomycetota</taxon>
        <taxon>Planctomycetia</taxon>
        <taxon>Gemmatales</taxon>
        <taxon>Gemmataceae</taxon>
        <taxon>Urbifossiella</taxon>
    </lineage>
</organism>
<evidence type="ECO:0000313" key="3">
    <source>
        <dbReference type="Proteomes" id="UP000319576"/>
    </source>
</evidence>
<dbReference type="PROSITE" id="PS51257">
    <property type="entry name" value="PROKAR_LIPOPROTEIN"/>
    <property type="match status" value="1"/>
</dbReference>
<dbReference type="InterPro" id="IPR010131">
    <property type="entry name" value="MdtP/NodT-like"/>
</dbReference>
<dbReference type="Proteomes" id="UP000319576">
    <property type="component" value="Chromosome"/>
</dbReference>
<dbReference type="Gene3D" id="1.20.1600.10">
    <property type="entry name" value="Outer membrane efflux proteins (OEP)"/>
    <property type="match status" value="1"/>
</dbReference>
<dbReference type="PANTHER" id="PTHR30203">
    <property type="entry name" value="OUTER MEMBRANE CATION EFFLUX PROTEIN"/>
    <property type="match status" value="1"/>
</dbReference>
<dbReference type="EMBL" id="CP036273">
    <property type="protein sequence ID" value="QDU18189.1"/>
    <property type="molecule type" value="Genomic_DNA"/>
</dbReference>
<dbReference type="InterPro" id="IPR003423">
    <property type="entry name" value="OMP_efflux"/>
</dbReference>
<dbReference type="OrthoDB" id="9791261at2"/>
<dbReference type="Pfam" id="PF02321">
    <property type="entry name" value="OEP"/>
    <property type="match status" value="2"/>
</dbReference>
<accession>A0A517XL12</accession>
<reference evidence="2 3" key="1">
    <citation type="submission" date="2019-02" db="EMBL/GenBank/DDBJ databases">
        <title>Deep-cultivation of Planctomycetes and their phenomic and genomic characterization uncovers novel biology.</title>
        <authorList>
            <person name="Wiegand S."/>
            <person name="Jogler M."/>
            <person name="Boedeker C."/>
            <person name="Pinto D."/>
            <person name="Vollmers J."/>
            <person name="Rivas-Marin E."/>
            <person name="Kohn T."/>
            <person name="Peeters S.H."/>
            <person name="Heuer A."/>
            <person name="Rast P."/>
            <person name="Oberbeckmann S."/>
            <person name="Bunk B."/>
            <person name="Jeske O."/>
            <person name="Meyerdierks A."/>
            <person name="Storesund J.E."/>
            <person name="Kallscheuer N."/>
            <person name="Luecker S."/>
            <person name="Lage O.M."/>
            <person name="Pohl T."/>
            <person name="Merkel B.J."/>
            <person name="Hornburger P."/>
            <person name="Mueller R.-W."/>
            <person name="Bruemmer F."/>
            <person name="Labrenz M."/>
            <person name="Spormann A.M."/>
            <person name="Op den Camp H."/>
            <person name="Overmann J."/>
            <person name="Amann R."/>
            <person name="Jetten M.S.M."/>
            <person name="Mascher T."/>
            <person name="Medema M.H."/>
            <person name="Devos D.P."/>
            <person name="Kaster A.-K."/>
            <person name="Ovreas L."/>
            <person name="Rohde M."/>
            <person name="Galperin M.Y."/>
            <person name="Jogler C."/>
        </authorList>
    </citation>
    <scope>NUCLEOTIDE SEQUENCE [LARGE SCALE GENOMIC DNA]</scope>
    <source>
        <strain evidence="2 3">ETA_A1</strain>
    </source>
</reference>
<dbReference type="GO" id="GO:0015562">
    <property type="term" value="F:efflux transmembrane transporter activity"/>
    <property type="evidence" value="ECO:0007669"/>
    <property type="project" value="InterPro"/>
</dbReference>
<dbReference type="KEGG" id="uli:ETAA1_00720"/>
<dbReference type="SUPFAM" id="SSF56954">
    <property type="entry name" value="Outer membrane efflux proteins (OEP)"/>
    <property type="match status" value="1"/>
</dbReference>
<proteinExistence type="inferred from homology"/>
<sequence length="510" mass="54169">MNAPTRLALTCLAGLAGCAGPRLPTAHYPLPQGPPDAHAAGVLTYAPRPTPPADPKAGPFDLPPGLPGAGPPIAPPTFGKDTPQAEREAAVRKRYPALTPVGHLDAPAGEPLSLADLRAMAAAQSPVLRRAAAEADAAYGQVIQAGLYPNPTVGYQVDQVQPALRIPEGVKGSGAGQQGGYVNQLIKTAGKLKLAQQVAGFDYVNALVAVRRAEADVAAAVRAQYFAVLVAREGVEVNRALVALADEAYRRQLAETAAGQTAGYEPLQVHAMAEQARNALTQAEANYRGAWRQLAAAVGRPDLPPAPLAGSADQPPPDFDADRLRAWVLEQHTDVLTARNTQAQAQANLVLQRRSAIPDVTTNQYHEYDNLAQTYQFGLQVGIELPLTDRNQGNVRSAAARITRAAAHLQATQADLAGKVAEAFARYESSRTIATRHREHILPSLGRAYAALVRRHRTEPDKVAFDDVVLAQQNLGQAQQAYLSALDAQWRAVVDLANLGQLDDLFPPAP</sequence>
<keyword evidence="3" id="KW-1185">Reference proteome</keyword>
<protein>
    <submittedName>
        <fullName evidence="2">Cobalt-zinc-cadmium resistance protein CzcC</fullName>
    </submittedName>
</protein>
<dbReference type="RefSeq" id="WP_145233303.1">
    <property type="nucleotide sequence ID" value="NZ_CP036273.1"/>
</dbReference>
<name>A0A517XL12_9BACT</name>
<dbReference type="PANTHER" id="PTHR30203:SF24">
    <property type="entry name" value="BLR4935 PROTEIN"/>
    <property type="match status" value="1"/>
</dbReference>
<gene>
    <name evidence="2" type="primary">czcC_1</name>
    <name evidence="2" type="ORF">ETAA1_00720</name>
</gene>
<comment type="similarity">
    <text evidence="1">Belongs to the outer membrane factor (OMF) (TC 1.B.17) family.</text>
</comment>